<feature type="coiled-coil region" evidence="1">
    <location>
        <begin position="20"/>
        <end position="96"/>
    </location>
</feature>
<dbReference type="EMBL" id="MFLC01000039">
    <property type="protein sequence ID" value="OGG54398.1"/>
    <property type="molecule type" value="Genomic_DNA"/>
</dbReference>
<dbReference type="PANTHER" id="PTHR21666">
    <property type="entry name" value="PEPTIDASE-RELATED"/>
    <property type="match status" value="1"/>
</dbReference>
<evidence type="ECO:0000313" key="4">
    <source>
        <dbReference type="Proteomes" id="UP000177659"/>
    </source>
</evidence>
<dbReference type="GO" id="GO:0004222">
    <property type="term" value="F:metalloendopeptidase activity"/>
    <property type="evidence" value="ECO:0007669"/>
    <property type="project" value="TreeGrafter"/>
</dbReference>
<evidence type="ECO:0000256" key="1">
    <source>
        <dbReference type="SAM" id="Coils"/>
    </source>
</evidence>
<organism evidence="3 4">
    <name type="scientific">Candidatus Kaiserbacteria bacterium RIFCSPHIGHO2_02_FULL_49_11</name>
    <dbReference type="NCBI Taxonomy" id="1798489"/>
    <lineage>
        <taxon>Bacteria</taxon>
        <taxon>Candidatus Kaiseribacteriota</taxon>
    </lineage>
</organism>
<dbReference type="CDD" id="cd12797">
    <property type="entry name" value="M23_peptidase"/>
    <property type="match status" value="1"/>
</dbReference>
<dbReference type="Gene3D" id="6.10.250.3150">
    <property type="match status" value="1"/>
</dbReference>
<name>A0A1F6CZ03_9BACT</name>
<dbReference type="PANTHER" id="PTHR21666:SF270">
    <property type="entry name" value="MUREIN HYDROLASE ACTIVATOR ENVC"/>
    <property type="match status" value="1"/>
</dbReference>
<accession>A0A1F6CZ03</accession>
<dbReference type="InterPro" id="IPR016047">
    <property type="entry name" value="M23ase_b-sheet_dom"/>
</dbReference>
<proteinExistence type="predicted"/>
<protein>
    <recommendedName>
        <fullName evidence="2">M23ase beta-sheet core domain-containing protein</fullName>
    </recommendedName>
</protein>
<gene>
    <name evidence="3" type="ORF">A3D62_00520</name>
</gene>
<dbReference type="Pfam" id="PF01551">
    <property type="entry name" value="Peptidase_M23"/>
    <property type="match status" value="1"/>
</dbReference>
<evidence type="ECO:0000259" key="2">
    <source>
        <dbReference type="Pfam" id="PF01551"/>
    </source>
</evidence>
<dbReference type="InterPro" id="IPR050570">
    <property type="entry name" value="Cell_wall_metabolism_enzyme"/>
</dbReference>
<dbReference type="SUPFAM" id="SSF90257">
    <property type="entry name" value="Myosin rod fragments"/>
    <property type="match status" value="1"/>
</dbReference>
<dbReference type="InterPro" id="IPR011055">
    <property type="entry name" value="Dup_hybrid_motif"/>
</dbReference>
<feature type="coiled-coil region" evidence="1">
    <location>
        <begin position="213"/>
        <end position="240"/>
    </location>
</feature>
<sequence>MAVFLIVGVSKNMPAFAATADEIRGQISEYNDRIKELEREIEQYEKELTQIGTERKTLQGTVNELDVSRKRLQTNIKVTQNKINAIGLQIRELTNQIGDKETQIERDGAAIASAIRSINEIESESWIEILLTNGGLDDFWTQLEALQRFQVVLRDQLKELVIVKGELESTKTSSEKKRIELTGVTRELSGQKTVLEQTLNQKTQLLAQTKSKESTYQQLLAEKQQAHEQFENELLELESKLRITIDPGSIPPIGSGVLRWPFSNEYMNTCASFQSALKNPHCLTQYFGNTPFATANPQIYRGGGHNGVDFRAPTGTKIQAALSGVVIGLGNTDLQKGCYSYGKWVLVRHNNGLSTLYAHLSHISVSNGQGLTTGDLVGFSGTTGYSTGPHLHFTVYASQGVKIGRFTKSVNCKNVEIPIAPLDGYLNPLSYL</sequence>
<dbReference type="SUPFAM" id="SSF51261">
    <property type="entry name" value="Duplicated hybrid motif"/>
    <property type="match status" value="1"/>
</dbReference>
<keyword evidence="1" id="KW-0175">Coiled coil</keyword>
<dbReference type="Proteomes" id="UP000177659">
    <property type="component" value="Unassembled WGS sequence"/>
</dbReference>
<evidence type="ECO:0000313" key="3">
    <source>
        <dbReference type="EMBL" id="OGG54398.1"/>
    </source>
</evidence>
<reference evidence="3 4" key="1">
    <citation type="journal article" date="2016" name="Nat. Commun.">
        <title>Thousands of microbial genomes shed light on interconnected biogeochemical processes in an aquifer system.</title>
        <authorList>
            <person name="Anantharaman K."/>
            <person name="Brown C.T."/>
            <person name="Hug L.A."/>
            <person name="Sharon I."/>
            <person name="Castelle C.J."/>
            <person name="Probst A.J."/>
            <person name="Thomas B.C."/>
            <person name="Singh A."/>
            <person name="Wilkins M.J."/>
            <person name="Karaoz U."/>
            <person name="Brodie E.L."/>
            <person name="Williams K.H."/>
            <person name="Hubbard S.S."/>
            <person name="Banfield J.F."/>
        </authorList>
    </citation>
    <scope>NUCLEOTIDE SEQUENCE [LARGE SCALE GENOMIC DNA]</scope>
</reference>
<dbReference type="Gene3D" id="2.70.70.10">
    <property type="entry name" value="Glucose Permease (Domain IIA)"/>
    <property type="match status" value="1"/>
</dbReference>
<comment type="caution">
    <text evidence="3">The sequence shown here is derived from an EMBL/GenBank/DDBJ whole genome shotgun (WGS) entry which is preliminary data.</text>
</comment>
<dbReference type="AlphaFoldDB" id="A0A1F6CZ03"/>
<feature type="domain" description="M23ase beta-sheet core" evidence="2">
    <location>
        <begin position="304"/>
        <end position="397"/>
    </location>
</feature>